<feature type="compositionally biased region" description="Gly residues" evidence="2">
    <location>
        <begin position="277"/>
        <end position="294"/>
    </location>
</feature>
<dbReference type="InterPro" id="IPR043502">
    <property type="entry name" value="DNA/RNA_pol_sf"/>
</dbReference>
<sequence length="815" mass="92659">MGQRPRTSGNNSKREESSFLGDSSFVRGVTFRHTNLDRVPHSGTYMGSGVTSGTLTWIGYHMVNTRFNGVRPVAPVNTPAEESVAKGCDRGRGLVGPGVLLSVQATQAPANPPIAITVPKFHALFLEKYVPWTLRDRKKDKFMALEQGGMFVAAYQAKFHPLSRYATQLVITEEERICLFVKGLNSELVLTPEVHGGRHLQPGQFSPPCPLVHDSQGATPSTGNRPSFDRTCYNCREPRHIRRDCPHLRMMDFAQQQTRAVVLAGNCNNGRGRPQGVRGGNQRGRGGRGNGNAGKGTVQPSREVTWADLVILDMADFDIILGMTWLSPYYVVLNCNTKSVILEISGRKLIGHGCLAYLAHIWDAEVESPSIESIHVVSEFWEVFPTDLPGMLSDRDIDFFFDLEPGTRSISIPPYSMALAELRDLKAQIQEPLDKGFIRPSASPWVSKEEVMVDPQKIEAVKNWVRLSSVTEVRSFVGIASYYRRFVKNFAFIASHLKILTKKEIPFEWTEKCEESFQKLKTLLTTTQKGGVLANIEVRATFMEEVKAKQFEDDSLKELKIKQCWARHKRPLLMRKWKRIAIDFVVGLPKTLGKFDSIWVVVDRLTKSTHFILVKIDYNAQQLAKVYVKEIVRLHGVPLSIILDRGITHERGSEIRQEGKLSPRYIGPFEILDGVGPVAYRLALPPNLSGVHPVFHVSMLKRYHGDRDYIIKWDLVLLDKDLQYEEKHVAILDRDVRKLRTKEIKFVKVQWKHRPIEEATWETEKDMRDKYPQLFVDLETPKSKKNERYIKCKLHSLEHGDRLLCPIESCYSYVT</sequence>
<dbReference type="PANTHER" id="PTHR35046:SF26">
    <property type="entry name" value="RNA-DIRECTED DNA POLYMERASE"/>
    <property type="match status" value="1"/>
</dbReference>
<evidence type="ECO:0000259" key="3">
    <source>
        <dbReference type="PROSITE" id="PS50158"/>
    </source>
</evidence>
<reference evidence="4" key="2">
    <citation type="submission" date="2006-08" db="EMBL/GenBank/DDBJ databases">
        <authorList>
            <person name="Childs K."/>
        </authorList>
    </citation>
    <scope>NUCLEOTIDE SEQUENCE</scope>
</reference>
<dbReference type="Gene3D" id="3.30.70.270">
    <property type="match status" value="1"/>
</dbReference>
<keyword evidence="1" id="KW-0862">Zinc</keyword>
<organism evidence="4">
    <name type="scientific">Solanum demissum</name>
    <name type="common">Wild potato</name>
    <dbReference type="NCBI Taxonomy" id="50514"/>
    <lineage>
        <taxon>Eukaryota</taxon>
        <taxon>Viridiplantae</taxon>
        <taxon>Streptophyta</taxon>
        <taxon>Embryophyta</taxon>
        <taxon>Tracheophyta</taxon>
        <taxon>Spermatophyta</taxon>
        <taxon>Magnoliopsida</taxon>
        <taxon>eudicotyledons</taxon>
        <taxon>Gunneridae</taxon>
        <taxon>Pentapetalae</taxon>
        <taxon>asterids</taxon>
        <taxon>lamiids</taxon>
        <taxon>Solanales</taxon>
        <taxon>Solanaceae</taxon>
        <taxon>Solanoideae</taxon>
        <taxon>Solaneae</taxon>
        <taxon>Solanum</taxon>
    </lineage>
</organism>
<dbReference type="Pfam" id="PF24626">
    <property type="entry name" value="SH3_Tf2-1"/>
    <property type="match status" value="1"/>
</dbReference>
<dbReference type="InterPro" id="IPR036875">
    <property type="entry name" value="Znf_CCHC_sf"/>
</dbReference>
<evidence type="ECO:0000313" key="4">
    <source>
        <dbReference type="EMBL" id="AAT38742.2"/>
    </source>
</evidence>
<dbReference type="InterPro" id="IPR036397">
    <property type="entry name" value="RNaseH_sf"/>
</dbReference>
<protein>
    <submittedName>
        <fullName evidence="4">'chromo' domain containing protein</fullName>
    </submittedName>
</protein>
<keyword evidence="1" id="KW-0863">Zinc-finger</keyword>
<accession>Q6L3Q3</accession>
<dbReference type="FunFam" id="3.30.70.270:FF:000020">
    <property type="entry name" value="Transposon Tf2-6 polyprotein-like Protein"/>
    <property type="match status" value="1"/>
</dbReference>
<dbReference type="InterPro" id="IPR021109">
    <property type="entry name" value="Peptidase_aspartic_dom_sf"/>
</dbReference>
<feature type="region of interest" description="Disordered" evidence="2">
    <location>
        <begin position="272"/>
        <end position="298"/>
    </location>
</feature>
<dbReference type="SUPFAM" id="SSF53098">
    <property type="entry name" value="Ribonuclease H-like"/>
    <property type="match status" value="1"/>
</dbReference>
<dbReference type="Gene3D" id="3.10.10.10">
    <property type="entry name" value="HIV Type 1 Reverse Transcriptase, subunit A, domain 1"/>
    <property type="match status" value="1"/>
</dbReference>
<dbReference type="SUPFAM" id="SSF56672">
    <property type="entry name" value="DNA/RNA polymerases"/>
    <property type="match status" value="2"/>
</dbReference>
<dbReference type="InterPro" id="IPR043128">
    <property type="entry name" value="Rev_trsase/Diguanyl_cyclase"/>
</dbReference>
<dbReference type="EMBL" id="AC149290">
    <property type="protein sequence ID" value="AAT38742.2"/>
    <property type="molecule type" value="Genomic_DNA"/>
</dbReference>
<dbReference type="GO" id="GO:0003676">
    <property type="term" value="F:nucleic acid binding"/>
    <property type="evidence" value="ECO:0007669"/>
    <property type="project" value="InterPro"/>
</dbReference>
<gene>
    <name evidence="4" type="ORF">SDM1_41t00027</name>
</gene>
<dbReference type="SMART" id="SM00343">
    <property type="entry name" value="ZnF_C2HC"/>
    <property type="match status" value="1"/>
</dbReference>
<dbReference type="PANTHER" id="PTHR35046">
    <property type="entry name" value="ZINC KNUCKLE (CCHC-TYPE) FAMILY PROTEIN"/>
    <property type="match status" value="1"/>
</dbReference>
<dbReference type="SUPFAM" id="SSF54160">
    <property type="entry name" value="Chromo domain-like"/>
    <property type="match status" value="1"/>
</dbReference>
<dbReference type="Pfam" id="PF03732">
    <property type="entry name" value="Retrotrans_gag"/>
    <property type="match status" value="1"/>
</dbReference>
<keyword evidence="1" id="KW-0479">Metal-binding</keyword>
<dbReference type="GO" id="GO:0008270">
    <property type="term" value="F:zinc ion binding"/>
    <property type="evidence" value="ECO:0007669"/>
    <property type="project" value="UniProtKB-KW"/>
</dbReference>
<evidence type="ECO:0000256" key="2">
    <source>
        <dbReference type="SAM" id="MobiDB-lite"/>
    </source>
</evidence>
<feature type="domain" description="CCHC-type" evidence="3">
    <location>
        <begin position="232"/>
        <end position="246"/>
    </location>
</feature>
<reference evidence="4" key="1">
    <citation type="submission" date="2004-05" db="EMBL/GenBank/DDBJ databases">
        <authorList>
            <person name="Buell R."/>
            <person name="Liu J."/>
            <person name="Childs K."/>
            <person name="Zaborsky J."/>
            <person name="Tallon L."/>
            <person name="Wirtz U."/>
            <person name="Wei F."/>
            <person name="Kuang H."/>
            <person name="Zhang P."/>
            <person name="Marano M."/>
            <person name="Baker B."/>
        </authorList>
    </citation>
    <scope>NUCLEOTIDE SEQUENCE</scope>
</reference>
<dbReference type="InterPro" id="IPR012337">
    <property type="entry name" value="RNaseH-like_sf"/>
</dbReference>
<dbReference type="Gene3D" id="4.10.60.10">
    <property type="entry name" value="Zinc finger, CCHC-type"/>
    <property type="match status" value="1"/>
</dbReference>
<dbReference type="PROSITE" id="PS50158">
    <property type="entry name" value="ZF_CCHC"/>
    <property type="match status" value="1"/>
</dbReference>
<dbReference type="InterPro" id="IPR001878">
    <property type="entry name" value="Znf_CCHC"/>
</dbReference>
<dbReference type="Pfam" id="PF00098">
    <property type="entry name" value="zf-CCHC"/>
    <property type="match status" value="1"/>
</dbReference>
<dbReference type="InterPro" id="IPR016197">
    <property type="entry name" value="Chromo-like_dom_sf"/>
</dbReference>
<dbReference type="Gene3D" id="3.30.420.10">
    <property type="entry name" value="Ribonuclease H-like superfamily/Ribonuclease H"/>
    <property type="match status" value="1"/>
</dbReference>
<dbReference type="AlphaFoldDB" id="Q6L3Q3"/>
<dbReference type="Gene3D" id="2.40.70.10">
    <property type="entry name" value="Acid Proteases"/>
    <property type="match status" value="1"/>
</dbReference>
<proteinExistence type="predicted"/>
<dbReference type="Pfam" id="PF08284">
    <property type="entry name" value="RVP_2"/>
    <property type="match status" value="1"/>
</dbReference>
<name>Q6L3Q3_SOLDE</name>
<dbReference type="InterPro" id="IPR056924">
    <property type="entry name" value="SH3_Tf2-1"/>
</dbReference>
<evidence type="ECO:0000256" key="1">
    <source>
        <dbReference type="PROSITE-ProRule" id="PRU00047"/>
    </source>
</evidence>
<dbReference type="InterPro" id="IPR005162">
    <property type="entry name" value="Retrotrans_gag_dom"/>
</dbReference>
<dbReference type="SUPFAM" id="SSF57756">
    <property type="entry name" value="Retrovirus zinc finger-like domains"/>
    <property type="match status" value="1"/>
</dbReference>